<organism evidence="1 2">
    <name type="scientific">Citrobacter freundii</name>
    <dbReference type="NCBI Taxonomy" id="546"/>
    <lineage>
        <taxon>Bacteria</taxon>
        <taxon>Pseudomonadati</taxon>
        <taxon>Pseudomonadota</taxon>
        <taxon>Gammaproteobacteria</taxon>
        <taxon>Enterobacterales</taxon>
        <taxon>Enterobacteriaceae</taxon>
        <taxon>Citrobacter</taxon>
        <taxon>Citrobacter freundii complex</taxon>
    </lineage>
</organism>
<dbReference type="Proteomes" id="UP000050520">
    <property type="component" value="Unassembled WGS sequence"/>
</dbReference>
<accession>A0AA40NQ34</accession>
<dbReference type="EMBL" id="LJEB01000003">
    <property type="protein sequence ID" value="KPR57752.1"/>
    <property type="molecule type" value="Genomic_DNA"/>
</dbReference>
<reference evidence="1 2" key="2">
    <citation type="journal article" date="2017" name="PLoS ONE">
        <title>Genomic and phenotypic characterisation of fluoroquinolone resistance mechanisms in Enterobacteriaceae in Durban, South Africa.</title>
        <authorList>
            <person name="Osei Sekyere J."/>
            <person name="Amoako D.G."/>
        </authorList>
    </citation>
    <scope>NUCLEOTIDE SEQUENCE [LARGE SCALE GENOMIC DNA]</scope>
    <source>
        <strain evidence="1 2">ST62:944112508</strain>
    </source>
</reference>
<sequence length="238" mass="27774">MLTSEYVNYLQGMIMSNYILGKEDPEYIIDAGSGEWCGAGHFSEQLYHYKCYLEQLVEGSFYLKYRYPVARDHLLHYLQNTGEDVHINLFDLMSKSNQLRDNYVSELNEAKVFCRNLSPGQHFFTSESVSTDDFISSDPDLFYAIGGYQYWGKGQVLITEDKYKNTMSNGSRLCSYDLTFQFKFFDRYNWNVTVANSEVRLGSVIPVSDDFMGRFHQECLAREYNIFGTIESEVKWHD</sequence>
<evidence type="ECO:0000313" key="2">
    <source>
        <dbReference type="Proteomes" id="UP000050520"/>
    </source>
</evidence>
<proteinExistence type="predicted"/>
<comment type="caution">
    <text evidence="1">The sequence shown here is derived from an EMBL/GenBank/DDBJ whole genome shotgun (WGS) entry which is preliminary data.</text>
</comment>
<name>A0AA40NQ34_CITFR</name>
<evidence type="ECO:0000313" key="1">
    <source>
        <dbReference type="EMBL" id="KPR57752.1"/>
    </source>
</evidence>
<dbReference type="AlphaFoldDB" id="A0AA40NQ34"/>
<reference evidence="2" key="1">
    <citation type="submission" date="2015-09" db="EMBL/GenBank/DDBJ databases">
        <title>Prevalence of NDMs in South Africa.</title>
        <authorList>
            <person name="Osei Sekyere J."/>
            <person name="Govinden U."/>
            <person name="Essack S."/>
            <person name="Haldorsen B."/>
            <person name="Samuelsen O."/>
            <person name="Aasnaes B."/>
            <person name="Sundsfjord A."/>
        </authorList>
    </citation>
    <scope>NUCLEOTIDE SEQUENCE [LARGE SCALE GENOMIC DNA]</scope>
    <source>
        <strain evidence="2">ST62:944112508</strain>
    </source>
</reference>
<protein>
    <submittedName>
        <fullName evidence="1">Uncharacterized protein</fullName>
    </submittedName>
</protein>
<gene>
    <name evidence="1" type="ORF">AN672_00510</name>
</gene>